<sequence>MSSPPPIKIIFILVEPAVPENVGFSARALKTMGFDALRLVNASLHNTKGARNTGYASHDVLDNVQVFKDLPSALDGIDLVVGTSAKQRVTRYDYLHPKNLKKVLDKKGQSLSVVGIVFGSEENGLSKKDLSHCDLISSIPLSVPYPSLNLAQSVLLYAYELSEFSNIQETITDPASSGTQQALKTSAIEMLQWLGFSRHPILFKRILDRLMLIGKDDMQLCLSFLKYLNRKRHKEFKE</sequence>
<dbReference type="PANTHER" id="PTHR42786">
    <property type="entry name" value="TRNA/RRNA METHYLTRANSFERASE"/>
    <property type="match status" value="1"/>
</dbReference>
<keyword evidence="3" id="KW-0808">Transferase</keyword>
<dbReference type="Pfam" id="PF00588">
    <property type="entry name" value="SpoU_methylase"/>
    <property type="match status" value="1"/>
</dbReference>
<protein>
    <submittedName>
        <fullName evidence="6">TrmH family RNA methyltransferase</fullName>
    </submittedName>
</protein>
<keyword evidence="7" id="KW-1185">Reference proteome</keyword>
<proteinExistence type="inferred from homology"/>
<keyword evidence="2 6" id="KW-0489">Methyltransferase</keyword>
<evidence type="ECO:0000256" key="1">
    <source>
        <dbReference type="ARBA" id="ARBA00007228"/>
    </source>
</evidence>
<organism evidence="6 7">
    <name type="scientific">Splendidivirga corallicola</name>
    <dbReference type="NCBI Taxonomy" id="3051826"/>
    <lineage>
        <taxon>Bacteria</taxon>
        <taxon>Pseudomonadati</taxon>
        <taxon>Bacteroidota</taxon>
        <taxon>Cytophagia</taxon>
        <taxon>Cytophagales</taxon>
        <taxon>Splendidivirgaceae</taxon>
        <taxon>Splendidivirga</taxon>
    </lineage>
</organism>
<name>A0ABT8KVB6_9BACT</name>
<comment type="similarity">
    <text evidence="1">Belongs to the class IV-like SAM-binding methyltransferase superfamily. RNA methyltransferase TrmH family.</text>
</comment>
<dbReference type="GO" id="GO:0032259">
    <property type="term" value="P:methylation"/>
    <property type="evidence" value="ECO:0007669"/>
    <property type="project" value="UniProtKB-KW"/>
</dbReference>
<dbReference type="InterPro" id="IPR029026">
    <property type="entry name" value="tRNA_m1G_MTases_N"/>
</dbReference>
<evidence type="ECO:0000259" key="5">
    <source>
        <dbReference type="Pfam" id="PF00588"/>
    </source>
</evidence>
<dbReference type="EMBL" id="JAUJEA010000012">
    <property type="protein sequence ID" value="MDN5204726.1"/>
    <property type="molecule type" value="Genomic_DNA"/>
</dbReference>
<feature type="domain" description="tRNA/rRNA methyltransferase SpoU type" evidence="5">
    <location>
        <begin position="9"/>
        <end position="159"/>
    </location>
</feature>
<evidence type="ECO:0000313" key="6">
    <source>
        <dbReference type="EMBL" id="MDN5204726.1"/>
    </source>
</evidence>
<keyword evidence="4" id="KW-0949">S-adenosyl-L-methionine</keyword>
<evidence type="ECO:0000256" key="3">
    <source>
        <dbReference type="ARBA" id="ARBA00022679"/>
    </source>
</evidence>
<dbReference type="Proteomes" id="UP001172082">
    <property type="component" value="Unassembled WGS sequence"/>
</dbReference>
<dbReference type="CDD" id="cd18093">
    <property type="entry name" value="SpoU-like_TrmJ"/>
    <property type="match status" value="1"/>
</dbReference>
<dbReference type="Gene3D" id="3.40.1280.10">
    <property type="match status" value="1"/>
</dbReference>
<dbReference type="RefSeq" id="WP_346754749.1">
    <property type="nucleotide sequence ID" value="NZ_JAUJEA010000012.1"/>
</dbReference>
<dbReference type="PANTHER" id="PTHR42786:SF1">
    <property type="entry name" value="TRNA (CYTIDINE_URIDINE-2'-O-)-METHYLTRANSFERASE TRMJ"/>
    <property type="match status" value="1"/>
</dbReference>
<dbReference type="InterPro" id="IPR004384">
    <property type="entry name" value="RNA_MeTrfase_TrmJ/LasT"/>
</dbReference>
<dbReference type="PIRSF" id="PIRSF004808">
    <property type="entry name" value="LasT"/>
    <property type="match status" value="1"/>
</dbReference>
<dbReference type="SUPFAM" id="SSF75217">
    <property type="entry name" value="alpha/beta knot"/>
    <property type="match status" value="1"/>
</dbReference>
<evidence type="ECO:0000256" key="4">
    <source>
        <dbReference type="ARBA" id="ARBA00022691"/>
    </source>
</evidence>
<accession>A0ABT8KVB6</accession>
<comment type="caution">
    <text evidence="6">The sequence shown here is derived from an EMBL/GenBank/DDBJ whole genome shotgun (WGS) entry which is preliminary data.</text>
</comment>
<dbReference type="InterPro" id="IPR001537">
    <property type="entry name" value="SpoU_MeTrfase"/>
</dbReference>
<evidence type="ECO:0000256" key="2">
    <source>
        <dbReference type="ARBA" id="ARBA00022603"/>
    </source>
</evidence>
<dbReference type="GO" id="GO:0008168">
    <property type="term" value="F:methyltransferase activity"/>
    <property type="evidence" value="ECO:0007669"/>
    <property type="project" value="UniProtKB-KW"/>
</dbReference>
<reference evidence="6" key="1">
    <citation type="submission" date="2023-06" db="EMBL/GenBank/DDBJ databases">
        <title>Genomic of Parafulvivirga corallium.</title>
        <authorList>
            <person name="Wang G."/>
        </authorList>
    </citation>
    <scope>NUCLEOTIDE SEQUENCE</scope>
    <source>
        <strain evidence="6">BMA10</strain>
    </source>
</reference>
<dbReference type="InterPro" id="IPR029028">
    <property type="entry name" value="Alpha/beta_knot_MTases"/>
</dbReference>
<evidence type="ECO:0000313" key="7">
    <source>
        <dbReference type="Proteomes" id="UP001172082"/>
    </source>
</evidence>
<gene>
    <name evidence="6" type="ORF">QQ008_25270</name>
</gene>